<keyword evidence="3" id="KW-0413">Isomerase</keyword>
<dbReference type="Gene3D" id="3.20.20.150">
    <property type="entry name" value="Divalent-metal-dependent TIM barrel enzymes"/>
    <property type="match status" value="1"/>
</dbReference>
<keyword evidence="4" id="KW-1185">Reference proteome</keyword>
<dbReference type="GO" id="GO:0016853">
    <property type="term" value="F:isomerase activity"/>
    <property type="evidence" value="ECO:0007669"/>
    <property type="project" value="UniProtKB-KW"/>
</dbReference>
<sequence length="311" mass="35852">MPNRMNADDFLPRSPRGKSHKNQEQTNPKSRPQVDAMSPVALRLAVSQMTTKKWSFRDELDMTRELGLKHVGLWRWKYEEESEQRTADLLEDYCLNVSSISWIGGFTGTNGYLLEDILEESKKVIRFASWIGARTIVVSTGERGTHIHKHVMRVVRESLLELADFAAEFDIHLAISPMSPSTAHGWTFITSLRKCRELLEQCNHEHIGLCLHGFHSLQERHWKAELRPLLSKLKLVRLSDGLTASKPRKQCLPFSGKMNLVAMLEFLESNGYRNLYEIDTWSDDVWQCEQIEPFQKCLQDIITNFPPASDQ</sequence>
<dbReference type="Proteomes" id="UP000316095">
    <property type="component" value="Unassembled WGS sequence"/>
</dbReference>
<comment type="caution">
    <text evidence="3">The sequence shown here is derived from an EMBL/GenBank/DDBJ whole genome shotgun (WGS) entry which is preliminary data.</text>
</comment>
<feature type="region of interest" description="Disordered" evidence="1">
    <location>
        <begin position="1"/>
        <end position="35"/>
    </location>
</feature>
<name>A0A5C5XEA9_9PLAN</name>
<feature type="compositionally biased region" description="Basic and acidic residues" evidence="1">
    <location>
        <begin position="1"/>
        <end position="11"/>
    </location>
</feature>
<dbReference type="EMBL" id="SJPG01000001">
    <property type="protein sequence ID" value="TWT60252.1"/>
    <property type="molecule type" value="Genomic_DNA"/>
</dbReference>
<dbReference type="Pfam" id="PF01261">
    <property type="entry name" value="AP_endonuc_2"/>
    <property type="match status" value="1"/>
</dbReference>
<proteinExistence type="predicted"/>
<gene>
    <name evidence="3" type="ORF">Pan54_09660</name>
</gene>
<dbReference type="InterPro" id="IPR013022">
    <property type="entry name" value="Xyl_isomerase-like_TIM-brl"/>
</dbReference>
<evidence type="ECO:0000256" key="1">
    <source>
        <dbReference type="SAM" id="MobiDB-lite"/>
    </source>
</evidence>
<dbReference type="SUPFAM" id="SSF51658">
    <property type="entry name" value="Xylose isomerase-like"/>
    <property type="match status" value="1"/>
</dbReference>
<protein>
    <submittedName>
        <fullName evidence="3">Xylose isomerase-like TIM barrel</fullName>
    </submittedName>
</protein>
<evidence type="ECO:0000259" key="2">
    <source>
        <dbReference type="Pfam" id="PF01261"/>
    </source>
</evidence>
<feature type="domain" description="Xylose isomerase-like TIM barrel" evidence="2">
    <location>
        <begin position="62"/>
        <end position="284"/>
    </location>
</feature>
<evidence type="ECO:0000313" key="4">
    <source>
        <dbReference type="Proteomes" id="UP000316095"/>
    </source>
</evidence>
<evidence type="ECO:0000313" key="3">
    <source>
        <dbReference type="EMBL" id="TWT60252.1"/>
    </source>
</evidence>
<organism evidence="3 4">
    <name type="scientific">Rubinisphaera italica</name>
    <dbReference type="NCBI Taxonomy" id="2527969"/>
    <lineage>
        <taxon>Bacteria</taxon>
        <taxon>Pseudomonadati</taxon>
        <taxon>Planctomycetota</taxon>
        <taxon>Planctomycetia</taxon>
        <taxon>Planctomycetales</taxon>
        <taxon>Planctomycetaceae</taxon>
        <taxon>Rubinisphaera</taxon>
    </lineage>
</organism>
<dbReference type="AlphaFoldDB" id="A0A5C5XEA9"/>
<accession>A0A5C5XEA9</accession>
<reference evidence="3 4" key="1">
    <citation type="submission" date="2019-02" db="EMBL/GenBank/DDBJ databases">
        <title>Deep-cultivation of Planctomycetes and their phenomic and genomic characterization uncovers novel biology.</title>
        <authorList>
            <person name="Wiegand S."/>
            <person name="Jogler M."/>
            <person name="Boedeker C."/>
            <person name="Pinto D."/>
            <person name="Vollmers J."/>
            <person name="Rivas-Marin E."/>
            <person name="Kohn T."/>
            <person name="Peeters S.H."/>
            <person name="Heuer A."/>
            <person name="Rast P."/>
            <person name="Oberbeckmann S."/>
            <person name="Bunk B."/>
            <person name="Jeske O."/>
            <person name="Meyerdierks A."/>
            <person name="Storesund J.E."/>
            <person name="Kallscheuer N."/>
            <person name="Luecker S."/>
            <person name="Lage O.M."/>
            <person name="Pohl T."/>
            <person name="Merkel B.J."/>
            <person name="Hornburger P."/>
            <person name="Mueller R.-W."/>
            <person name="Bruemmer F."/>
            <person name="Labrenz M."/>
            <person name="Spormann A.M."/>
            <person name="Op Den Camp H."/>
            <person name="Overmann J."/>
            <person name="Amann R."/>
            <person name="Jetten M.S.M."/>
            <person name="Mascher T."/>
            <person name="Medema M.H."/>
            <person name="Devos D.P."/>
            <person name="Kaster A.-K."/>
            <person name="Ovreas L."/>
            <person name="Rohde M."/>
            <person name="Galperin M.Y."/>
            <person name="Jogler C."/>
        </authorList>
    </citation>
    <scope>NUCLEOTIDE SEQUENCE [LARGE SCALE GENOMIC DNA]</scope>
    <source>
        <strain evidence="3 4">Pan54</strain>
    </source>
</reference>
<dbReference type="InterPro" id="IPR036237">
    <property type="entry name" value="Xyl_isomerase-like_sf"/>
</dbReference>
<dbReference type="InterPro" id="IPR050312">
    <property type="entry name" value="IolE/XylAMocC-like"/>
</dbReference>
<dbReference type="PANTHER" id="PTHR12110:SF52">
    <property type="entry name" value="XYLOSE ISOMERASE"/>
    <property type="match status" value="1"/>
</dbReference>
<dbReference type="PANTHER" id="PTHR12110">
    <property type="entry name" value="HYDROXYPYRUVATE ISOMERASE"/>
    <property type="match status" value="1"/>
</dbReference>
<dbReference type="OrthoDB" id="9782626at2"/>
<dbReference type="RefSeq" id="WP_146502401.1">
    <property type="nucleotide sequence ID" value="NZ_SJPG01000001.1"/>
</dbReference>